<dbReference type="AlphaFoldDB" id="A0A3M7PJ24"/>
<name>A0A3M7PJ24_BRAPC</name>
<organism evidence="2 3">
    <name type="scientific">Brachionus plicatilis</name>
    <name type="common">Marine rotifer</name>
    <name type="synonym">Brachionus muelleri</name>
    <dbReference type="NCBI Taxonomy" id="10195"/>
    <lineage>
        <taxon>Eukaryota</taxon>
        <taxon>Metazoa</taxon>
        <taxon>Spiralia</taxon>
        <taxon>Gnathifera</taxon>
        <taxon>Rotifera</taxon>
        <taxon>Eurotatoria</taxon>
        <taxon>Monogononta</taxon>
        <taxon>Pseudotrocha</taxon>
        <taxon>Ploima</taxon>
        <taxon>Brachionidae</taxon>
        <taxon>Brachionus</taxon>
    </lineage>
</organism>
<proteinExistence type="predicted"/>
<evidence type="ECO:0000313" key="2">
    <source>
        <dbReference type="EMBL" id="RMZ99072.1"/>
    </source>
</evidence>
<reference evidence="2 3" key="1">
    <citation type="journal article" date="2018" name="Sci. Rep.">
        <title>Genomic signatures of local adaptation to the degree of environmental predictability in rotifers.</title>
        <authorList>
            <person name="Franch-Gras L."/>
            <person name="Hahn C."/>
            <person name="Garcia-Roger E.M."/>
            <person name="Carmona M.J."/>
            <person name="Serra M."/>
            <person name="Gomez A."/>
        </authorList>
    </citation>
    <scope>NUCLEOTIDE SEQUENCE [LARGE SCALE GENOMIC DNA]</scope>
    <source>
        <strain evidence="2">HYR1</strain>
    </source>
</reference>
<feature type="compositionally biased region" description="Basic and acidic residues" evidence="1">
    <location>
        <begin position="59"/>
        <end position="79"/>
    </location>
</feature>
<accession>A0A3M7PJ24</accession>
<evidence type="ECO:0000313" key="3">
    <source>
        <dbReference type="Proteomes" id="UP000276133"/>
    </source>
</evidence>
<dbReference type="STRING" id="10195.A0A3M7PJ24"/>
<protein>
    <submittedName>
        <fullName evidence="2">Dynein heavy chain axonemal</fullName>
    </submittedName>
</protein>
<dbReference type="Proteomes" id="UP000276133">
    <property type="component" value="Unassembled WGS sequence"/>
</dbReference>
<sequence length="108" mass="12759">MCQEGLSLNSNRQRILSDSIGEKFIEGVKLDLEKMFDESDQRTPLVCYCQLERYENMERKKKESGSNKENERTSGHEQTKTINTFKQILSTFYEFLSIQKARDKHIIF</sequence>
<gene>
    <name evidence="2" type="ORF">BpHYR1_025263</name>
</gene>
<keyword evidence="3" id="KW-1185">Reference proteome</keyword>
<feature type="region of interest" description="Disordered" evidence="1">
    <location>
        <begin position="59"/>
        <end position="80"/>
    </location>
</feature>
<comment type="caution">
    <text evidence="2">The sequence shown here is derived from an EMBL/GenBank/DDBJ whole genome shotgun (WGS) entry which is preliminary data.</text>
</comment>
<dbReference type="EMBL" id="REGN01010422">
    <property type="protein sequence ID" value="RMZ99072.1"/>
    <property type="molecule type" value="Genomic_DNA"/>
</dbReference>
<evidence type="ECO:0000256" key="1">
    <source>
        <dbReference type="SAM" id="MobiDB-lite"/>
    </source>
</evidence>